<feature type="transmembrane region" description="Helical" evidence="1">
    <location>
        <begin position="66"/>
        <end position="85"/>
    </location>
</feature>
<name>A0A1Q9C3J5_SYMMI</name>
<evidence type="ECO:0000313" key="3">
    <source>
        <dbReference type="Proteomes" id="UP000186817"/>
    </source>
</evidence>
<organism evidence="2 3">
    <name type="scientific">Symbiodinium microadriaticum</name>
    <name type="common">Dinoflagellate</name>
    <name type="synonym">Zooxanthella microadriatica</name>
    <dbReference type="NCBI Taxonomy" id="2951"/>
    <lineage>
        <taxon>Eukaryota</taxon>
        <taxon>Sar</taxon>
        <taxon>Alveolata</taxon>
        <taxon>Dinophyceae</taxon>
        <taxon>Suessiales</taxon>
        <taxon>Symbiodiniaceae</taxon>
        <taxon>Symbiodinium</taxon>
    </lineage>
</organism>
<keyword evidence="1" id="KW-0472">Membrane</keyword>
<accession>A0A1Q9C3J5</accession>
<proteinExistence type="predicted"/>
<dbReference type="OrthoDB" id="43785at2759"/>
<feature type="transmembrane region" description="Helical" evidence="1">
    <location>
        <begin position="117"/>
        <end position="137"/>
    </location>
</feature>
<reference evidence="2 3" key="1">
    <citation type="submission" date="2016-02" db="EMBL/GenBank/DDBJ databases">
        <title>Genome analysis of coral dinoflagellate symbionts highlights evolutionary adaptations to a symbiotic lifestyle.</title>
        <authorList>
            <person name="Aranda M."/>
            <person name="Li Y."/>
            <person name="Liew Y.J."/>
            <person name="Baumgarten S."/>
            <person name="Simakov O."/>
            <person name="Wilson M."/>
            <person name="Piel J."/>
            <person name="Ashoor H."/>
            <person name="Bougouffa S."/>
            <person name="Bajic V.B."/>
            <person name="Ryu T."/>
            <person name="Ravasi T."/>
            <person name="Bayer T."/>
            <person name="Micklem G."/>
            <person name="Kim H."/>
            <person name="Bhak J."/>
            <person name="Lajeunesse T.C."/>
            <person name="Voolstra C.R."/>
        </authorList>
    </citation>
    <scope>NUCLEOTIDE SEQUENCE [LARGE SCALE GENOMIC DNA]</scope>
    <source>
        <strain evidence="2 3">CCMP2467</strain>
    </source>
</reference>
<feature type="transmembrane region" description="Helical" evidence="1">
    <location>
        <begin position="42"/>
        <end position="59"/>
    </location>
</feature>
<dbReference type="Proteomes" id="UP000186817">
    <property type="component" value="Unassembled WGS sequence"/>
</dbReference>
<keyword evidence="1" id="KW-1133">Transmembrane helix</keyword>
<sequence length="148" mass="15817">MDFALRVAESTAFSLHALIGLTEPCHGALEFTLQVKGSLPRFFWPLAGLLLGVASYANFSGSEEAVLCAQAYVAAFHTGAMFWHWRLQHHPASVLAPLLFVGLAAAVFWLRLGSFLLAFLGTAASAGIGAALGSLLVRPPREDQPLLQ</sequence>
<keyword evidence="1" id="KW-0812">Transmembrane</keyword>
<gene>
    <name evidence="2" type="ORF">AK812_SmicGene42446</name>
</gene>
<evidence type="ECO:0000256" key="1">
    <source>
        <dbReference type="SAM" id="Phobius"/>
    </source>
</evidence>
<protein>
    <submittedName>
        <fullName evidence="2">Uncharacterized protein</fullName>
    </submittedName>
</protein>
<comment type="caution">
    <text evidence="2">The sequence shown here is derived from an EMBL/GenBank/DDBJ whole genome shotgun (WGS) entry which is preliminary data.</text>
</comment>
<dbReference type="AlphaFoldDB" id="A0A1Q9C3J5"/>
<feature type="transmembrane region" description="Helical" evidence="1">
    <location>
        <begin position="91"/>
        <end position="110"/>
    </location>
</feature>
<dbReference type="EMBL" id="LSRX01001757">
    <property type="protein sequence ID" value="OLP77487.1"/>
    <property type="molecule type" value="Genomic_DNA"/>
</dbReference>
<evidence type="ECO:0000313" key="2">
    <source>
        <dbReference type="EMBL" id="OLP77487.1"/>
    </source>
</evidence>
<dbReference type="OMA" id="HIRINHH"/>
<keyword evidence="3" id="KW-1185">Reference proteome</keyword>